<sequence length="382" mass="44107">MIAALSLTPRSRWWLCCFLLGSALTTAVSSYTYSYPIAHEIKAKHTQCITSRLQRGDFATWKVFVVDVKNDGRRSAAVQIEGPIANDKIGALDEQGNRQWDNAKLVDAAGMDMLKRKTNTMGAALQQSINNWPQFVQTNSKHFQESGIIHQAFHIDWTFSGESEDAIAARADFSRQKERSREEERQRRQRENKYSGNESVENEVYDETNRIEQIIPEYIEPFEWTKHIKAAGWYRLCVQAEDSISAELDIRSSAELGGVNGDTGHVFTWEEKQEMDEEQNYKNLEDEKMREELEEMLKGQVGDYDLQTTRRLMSEVNHVVSQIQKLQGEMKDRMKVHSGDARRNQKKIAKSGMIETVLYLTITLFQLWTIRRWLLSSNVLGR</sequence>
<proteinExistence type="predicted"/>
<dbReference type="AlphaFoldDB" id="K0SYS3"/>
<feature type="region of interest" description="Disordered" evidence="1">
    <location>
        <begin position="172"/>
        <end position="201"/>
    </location>
</feature>
<evidence type="ECO:0008006" key="5">
    <source>
        <dbReference type="Google" id="ProtNLM"/>
    </source>
</evidence>
<keyword evidence="4" id="KW-1185">Reference proteome</keyword>
<evidence type="ECO:0000313" key="4">
    <source>
        <dbReference type="Proteomes" id="UP000266841"/>
    </source>
</evidence>
<dbReference type="EMBL" id="AGNL01008368">
    <property type="protein sequence ID" value="EJK70555.1"/>
    <property type="molecule type" value="Genomic_DNA"/>
</dbReference>
<feature type="chain" id="PRO_5003837479" description="GOLD domain-containing protein" evidence="2">
    <location>
        <begin position="30"/>
        <end position="382"/>
    </location>
</feature>
<evidence type="ECO:0000256" key="1">
    <source>
        <dbReference type="SAM" id="MobiDB-lite"/>
    </source>
</evidence>
<protein>
    <recommendedName>
        <fullName evidence="5">GOLD domain-containing protein</fullName>
    </recommendedName>
</protein>
<dbReference type="Proteomes" id="UP000266841">
    <property type="component" value="Unassembled WGS sequence"/>
</dbReference>
<feature type="signal peptide" evidence="2">
    <location>
        <begin position="1"/>
        <end position="29"/>
    </location>
</feature>
<feature type="compositionally biased region" description="Basic and acidic residues" evidence="1">
    <location>
        <begin position="172"/>
        <end position="193"/>
    </location>
</feature>
<accession>K0SYS3</accession>
<evidence type="ECO:0000313" key="3">
    <source>
        <dbReference type="EMBL" id="EJK70555.1"/>
    </source>
</evidence>
<name>K0SYS3_THAOC</name>
<evidence type="ECO:0000256" key="2">
    <source>
        <dbReference type="SAM" id="SignalP"/>
    </source>
</evidence>
<comment type="caution">
    <text evidence="3">The sequence shown here is derived from an EMBL/GenBank/DDBJ whole genome shotgun (WGS) entry which is preliminary data.</text>
</comment>
<gene>
    <name evidence="3" type="ORF">THAOC_08074</name>
</gene>
<keyword evidence="2" id="KW-0732">Signal</keyword>
<reference evidence="3 4" key="1">
    <citation type="journal article" date="2012" name="Genome Biol.">
        <title>Genome and low-iron response of an oceanic diatom adapted to chronic iron limitation.</title>
        <authorList>
            <person name="Lommer M."/>
            <person name="Specht M."/>
            <person name="Roy A.S."/>
            <person name="Kraemer L."/>
            <person name="Andreson R."/>
            <person name="Gutowska M.A."/>
            <person name="Wolf J."/>
            <person name="Bergner S.V."/>
            <person name="Schilhabel M.B."/>
            <person name="Klostermeier U.C."/>
            <person name="Beiko R.G."/>
            <person name="Rosenstiel P."/>
            <person name="Hippler M."/>
            <person name="Laroche J."/>
        </authorList>
    </citation>
    <scope>NUCLEOTIDE SEQUENCE [LARGE SCALE GENOMIC DNA]</scope>
    <source>
        <strain evidence="3 4">CCMP1005</strain>
    </source>
</reference>
<organism evidence="3 4">
    <name type="scientific">Thalassiosira oceanica</name>
    <name type="common">Marine diatom</name>
    <dbReference type="NCBI Taxonomy" id="159749"/>
    <lineage>
        <taxon>Eukaryota</taxon>
        <taxon>Sar</taxon>
        <taxon>Stramenopiles</taxon>
        <taxon>Ochrophyta</taxon>
        <taxon>Bacillariophyta</taxon>
        <taxon>Coscinodiscophyceae</taxon>
        <taxon>Thalassiosirophycidae</taxon>
        <taxon>Thalassiosirales</taxon>
        <taxon>Thalassiosiraceae</taxon>
        <taxon>Thalassiosira</taxon>
    </lineage>
</organism>